<dbReference type="CDD" id="cd00085">
    <property type="entry name" value="HNHc"/>
    <property type="match status" value="1"/>
</dbReference>
<dbReference type="AlphaFoldDB" id="A0A090RAK2"/>
<feature type="domain" description="HNH" evidence="1">
    <location>
        <begin position="222"/>
        <end position="244"/>
    </location>
</feature>
<dbReference type="InterPro" id="IPR003615">
    <property type="entry name" value="HNH_nuc"/>
</dbReference>
<dbReference type="InterPro" id="IPR052947">
    <property type="entry name" value="T6SS_Hcp1_domain"/>
</dbReference>
<dbReference type="EMBL" id="BBMN01000004">
    <property type="protein sequence ID" value="GAL04607.1"/>
    <property type="molecule type" value="Genomic_DNA"/>
</dbReference>
<name>A0A090RAK2_9GAMM</name>
<dbReference type="GO" id="GO:0004519">
    <property type="term" value="F:endonuclease activity"/>
    <property type="evidence" value="ECO:0007669"/>
    <property type="project" value="InterPro"/>
</dbReference>
<dbReference type="GO" id="GO:0003676">
    <property type="term" value="F:nucleic acid binding"/>
    <property type="evidence" value="ECO:0007669"/>
    <property type="project" value="InterPro"/>
</dbReference>
<dbReference type="eggNOG" id="COG3157">
    <property type="taxonomic scope" value="Bacteria"/>
</dbReference>
<dbReference type="STRING" id="754436.JCM19237_1279"/>
<dbReference type="PANTHER" id="PTHR34319">
    <property type="entry name" value="MAJOR EXPORTED PROTEIN"/>
    <property type="match status" value="1"/>
</dbReference>
<comment type="caution">
    <text evidence="2">The sequence shown here is derived from an EMBL/GenBank/DDBJ whole genome shotgun (WGS) entry which is preliminary data.</text>
</comment>
<dbReference type="InterPro" id="IPR044925">
    <property type="entry name" value="His-Me_finger_sf"/>
</dbReference>
<organism evidence="2 3">
    <name type="scientific">Photobacterium aphoticum</name>
    <dbReference type="NCBI Taxonomy" id="754436"/>
    <lineage>
        <taxon>Bacteria</taxon>
        <taxon>Pseudomonadati</taxon>
        <taxon>Pseudomonadota</taxon>
        <taxon>Gammaproteobacteria</taxon>
        <taxon>Vibrionales</taxon>
        <taxon>Vibrionaceae</taxon>
        <taxon>Photobacterium</taxon>
    </lineage>
</organism>
<evidence type="ECO:0000259" key="1">
    <source>
        <dbReference type="Pfam" id="PF01844"/>
    </source>
</evidence>
<dbReference type="PANTHER" id="PTHR34319:SF7">
    <property type="entry name" value="HNH ENDONUCLEASE DOMAIN-CONTAINING PROTEIN"/>
    <property type="match status" value="1"/>
</dbReference>
<dbReference type="Proteomes" id="UP000029227">
    <property type="component" value="Unassembled WGS sequence"/>
</dbReference>
<dbReference type="Pfam" id="PF01844">
    <property type="entry name" value="HNH"/>
    <property type="match status" value="1"/>
</dbReference>
<dbReference type="InterPro" id="IPR002711">
    <property type="entry name" value="HNH"/>
</dbReference>
<sequence length="288" mass="32013">MDTVYYVGGVLKGAGDTITSSVEAMVDTVIDDPSIVTGVIDSVASTIMDGITYFPDVILDEIDPELSHGAKSRTNQRIDNVLDGISESISQLEEDYVKHQKAVAAGDFESAGAVVGEYMASAVLPSKKVKVLSKGPNDNLSFTGNYKKELIKLKDVEFIDLYYKKRDRSEYNQLRKDFNNRVRKEFLKELSLDEGALTQLRQHGVSESEILKLSNGKVPKGYQVHHKIPLDDGGNNDKDNLVLIRNSPEHSIFTTYQKQKTSLLEVGGEGVNIEWPIPKWSVYPEDVD</sequence>
<reference evidence="2 3" key="1">
    <citation type="journal article" date="2014" name="Genome Announc.">
        <title>Draft Genome Sequences of Two Vibrionaceae Species, Vibrio ponticus C121 and Photobacterium aphoticum C119, Isolated as Coral Reef Microbiota.</title>
        <authorList>
            <person name="Al-saari N."/>
            <person name="Meirelles P.M."/>
            <person name="Mino S."/>
            <person name="Suda W."/>
            <person name="Oshima K."/>
            <person name="Hattori M."/>
            <person name="Ohkuma M."/>
            <person name="Thompson F.L."/>
            <person name="Gomez-Gil B."/>
            <person name="Sawabe T."/>
            <person name="Sawabe T."/>
        </authorList>
    </citation>
    <scope>NUCLEOTIDE SEQUENCE [LARGE SCALE GENOMIC DNA]</scope>
    <source>
        <strain evidence="2 3">JCM 19237</strain>
    </source>
</reference>
<gene>
    <name evidence="2" type="ORF">JCM19237_1279</name>
</gene>
<evidence type="ECO:0000313" key="3">
    <source>
        <dbReference type="Proteomes" id="UP000029227"/>
    </source>
</evidence>
<accession>A0A090RAK2</accession>
<proteinExistence type="predicted"/>
<dbReference type="GO" id="GO:0008270">
    <property type="term" value="F:zinc ion binding"/>
    <property type="evidence" value="ECO:0007669"/>
    <property type="project" value="InterPro"/>
</dbReference>
<dbReference type="SUPFAM" id="SSF54060">
    <property type="entry name" value="His-Me finger endonucleases"/>
    <property type="match status" value="1"/>
</dbReference>
<evidence type="ECO:0000313" key="2">
    <source>
        <dbReference type="EMBL" id="GAL04607.1"/>
    </source>
</evidence>
<protein>
    <recommendedName>
        <fullName evidence="1">HNH domain-containing protein</fullName>
    </recommendedName>
</protein>